<evidence type="ECO:0000313" key="2">
    <source>
        <dbReference type="Proteomes" id="UP000829476"/>
    </source>
</evidence>
<gene>
    <name evidence="1" type="ORF">MQE36_03565</name>
</gene>
<sequence>MKNINWNEVDQYPLFEACDETADKESQKKCFQLTFIEQVFTTLKNNHIVVHKSMNDTVMVQILVSNTGQISIDSIEKTPEITRQIPQLDSLLQQSIEKLPKLYPALKRDIPVGTKIKLPIVLKVD</sequence>
<evidence type="ECO:0000313" key="1">
    <source>
        <dbReference type="EMBL" id="UNY99426.1"/>
    </source>
</evidence>
<proteinExistence type="predicted"/>
<keyword evidence="2" id="KW-1185">Reference proteome</keyword>
<reference evidence="1 2" key="1">
    <citation type="journal article" date="2018" name="Int. J. Syst. Evol. Microbiol.">
        <title>Zhouia spongiae sp. nov., isolated from a marine sponge.</title>
        <authorList>
            <person name="Zhuang L."/>
            <person name="Lin B."/>
            <person name="Qin F."/>
            <person name="Luo L."/>
        </authorList>
    </citation>
    <scope>NUCLEOTIDE SEQUENCE [LARGE SCALE GENOMIC DNA]</scope>
    <source>
        <strain evidence="1 2">HN-Y44</strain>
    </source>
</reference>
<protein>
    <submittedName>
        <fullName evidence="1">Uncharacterized protein</fullName>
    </submittedName>
</protein>
<dbReference type="RefSeq" id="WP_242937799.1">
    <property type="nucleotide sequence ID" value="NZ_CP094326.1"/>
</dbReference>
<dbReference type="EMBL" id="CP094326">
    <property type="protein sequence ID" value="UNY99426.1"/>
    <property type="molecule type" value="Genomic_DNA"/>
</dbReference>
<accession>A0ABY3YPJ6</accession>
<dbReference type="Proteomes" id="UP000829476">
    <property type="component" value="Chromosome"/>
</dbReference>
<name>A0ABY3YPJ6_9FLAO</name>
<organism evidence="1 2">
    <name type="scientific">Zhouia spongiae</name>
    <dbReference type="NCBI Taxonomy" id="2202721"/>
    <lineage>
        <taxon>Bacteria</taxon>
        <taxon>Pseudomonadati</taxon>
        <taxon>Bacteroidota</taxon>
        <taxon>Flavobacteriia</taxon>
        <taxon>Flavobacteriales</taxon>
        <taxon>Flavobacteriaceae</taxon>
        <taxon>Zhouia</taxon>
    </lineage>
</organism>